<comment type="pathway">
    <text evidence="1">Cofactor biosynthesis; riboflavin biosynthesis.</text>
</comment>
<dbReference type="GeneID" id="38665828"/>
<evidence type="ECO:0000256" key="6">
    <source>
        <dbReference type="ARBA" id="ARBA00023239"/>
    </source>
</evidence>
<gene>
    <name evidence="8" type="ORF">GCM10007116_06640</name>
    <name evidence="7" type="ORF">HS1genome_0326</name>
</gene>
<dbReference type="Proteomes" id="UP000616143">
    <property type="component" value="Unassembled WGS sequence"/>
</dbReference>
<dbReference type="Proteomes" id="UP000276741">
    <property type="component" value="Chromosome"/>
</dbReference>
<accession>A0A348B185</accession>
<dbReference type="InterPro" id="IPR017945">
    <property type="entry name" value="DHBP_synth_RibB-like_a/b_dom"/>
</dbReference>
<dbReference type="GO" id="GO:0046872">
    <property type="term" value="F:metal ion binding"/>
    <property type="evidence" value="ECO:0007669"/>
    <property type="project" value="UniProtKB-KW"/>
</dbReference>
<reference evidence="8" key="4">
    <citation type="submission" date="2020-09" db="EMBL/GenBank/DDBJ databases">
        <authorList>
            <person name="Sun Q."/>
            <person name="Ohkuma M."/>
        </authorList>
    </citation>
    <scope>NUCLEOTIDE SEQUENCE</scope>
    <source>
        <strain evidence="8">JCM 31740</strain>
    </source>
</reference>
<dbReference type="GO" id="GO:0009231">
    <property type="term" value="P:riboflavin biosynthetic process"/>
    <property type="evidence" value="ECO:0007669"/>
    <property type="project" value="UniProtKB-UniPathway"/>
</dbReference>
<dbReference type="AlphaFoldDB" id="A0A348B185"/>
<dbReference type="InterPro" id="IPR000422">
    <property type="entry name" value="DHBP_synthase_RibB"/>
</dbReference>
<proteinExistence type="predicted"/>
<reference evidence="9" key="2">
    <citation type="submission" date="2018-04" db="EMBL/GenBank/DDBJ databases">
        <title>Complete genome sequence of Sulfodiicoccus acidiphilus strain HS-1.</title>
        <authorList>
            <person name="Sakai H.D."/>
            <person name="Kurosawa N."/>
        </authorList>
    </citation>
    <scope>NUCLEOTIDE SEQUENCE [LARGE SCALE GENOMIC DNA]</scope>
    <source>
        <strain evidence="9">HS-1</strain>
    </source>
</reference>
<dbReference type="GO" id="GO:0005829">
    <property type="term" value="C:cytosol"/>
    <property type="evidence" value="ECO:0007669"/>
    <property type="project" value="TreeGrafter"/>
</dbReference>
<keyword evidence="2" id="KW-0686">Riboflavin biosynthesis</keyword>
<evidence type="ECO:0000256" key="4">
    <source>
        <dbReference type="ARBA" id="ARBA00022842"/>
    </source>
</evidence>
<organism evidence="7 9">
    <name type="scientific">Sulfodiicoccus acidiphilus</name>
    <dbReference type="NCBI Taxonomy" id="1670455"/>
    <lineage>
        <taxon>Archaea</taxon>
        <taxon>Thermoproteota</taxon>
        <taxon>Thermoprotei</taxon>
        <taxon>Sulfolobales</taxon>
        <taxon>Sulfolobaceae</taxon>
        <taxon>Sulfodiicoccus</taxon>
    </lineage>
</organism>
<evidence type="ECO:0000313" key="9">
    <source>
        <dbReference type="Proteomes" id="UP000276741"/>
    </source>
</evidence>
<dbReference type="GO" id="GO:0008686">
    <property type="term" value="F:3,4-dihydroxy-2-butanone-4-phosphate synthase activity"/>
    <property type="evidence" value="ECO:0007669"/>
    <property type="project" value="InterPro"/>
</dbReference>
<evidence type="ECO:0000256" key="1">
    <source>
        <dbReference type="ARBA" id="ARBA00005104"/>
    </source>
</evidence>
<dbReference type="Gene3D" id="3.90.870.10">
    <property type="entry name" value="DHBP synthase"/>
    <property type="match status" value="1"/>
</dbReference>
<evidence type="ECO:0000313" key="7">
    <source>
        <dbReference type="EMBL" id="BBD71937.1"/>
    </source>
</evidence>
<evidence type="ECO:0000256" key="3">
    <source>
        <dbReference type="ARBA" id="ARBA00022723"/>
    </source>
</evidence>
<dbReference type="Pfam" id="PF00926">
    <property type="entry name" value="DHBP_synthase"/>
    <property type="match status" value="1"/>
</dbReference>
<dbReference type="OrthoDB" id="25735at2157"/>
<reference evidence="7" key="3">
    <citation type="journal article" date="2019" name="BMC Res. Notes">
        <title>Complete genome sequence of the Sulfodiicoccus acidiphilus strain HS-1T, the first crenarchaeon that lacks polB3, isolated from an acidic hot spring in Ohwaku-dani, Hakone, Japan.</title>
        <authorList>
            <person name="Sakai H.D."/>
            <person name="Kurosawa N."/>
        </authorList>
    </citation>
    <scope>NUCLEOTIDE SEQUENCE</scope>
    <source>
        <strain evidence="7">HS-1</strain>
    </source>
</reference>
<keyword evidence="6" id="KW-0456">Lyase</keyword>
<keyword evidence="5" id="KW-0464">Manganese</keyword>
<keyword evidence="9" id="KW-1185">Reference proteome</keyword>
<sequence>MNDKARLKQELERGLPVLVYDFEGREEEVDMVFYGGAVTPKSITTLRKEAGGLICFVTGEREGKLLGLPFFTEILREVGMGDLVKRPSYGDEPAFSLWVNHIETKTGISDNDRAKTIRGLHEVVKLLSTDDGEARRKFRESFMAPGHVPVLISRGVDRRRGHTELVMVLAEALGLERSMVIAEMLDEGASLSKEKAKKLAKNWGVSFLEGTEILGELA</sequence>
<dbReference type="PANTHER" id="PTHR21327">
    <property type="entry name" value="GTP CYCLOHYDROLASE II-RELATED"/>
    <property type="match status" value="1"/>
</dbReference>
<evidence type="ECO:0000256" key="5">
    <source>
        <dbReference type="ARBA" id="ARBA00023211"/>
    </source>
</evidence>
<dbReference type="UniPathway" id="UPA00275"/>
<keyword evidence="3" id="KW-0479">Metal-binding</keyword>
<protein>
    <submittedName>
        <fullName evidence="7">3,4-dihydroxy-2-butanone-4-phosphate synthase</fullName>
    </submittedName>
</protein>
<keyword evidence="4" id="KW-0460">Magnesium</keyword>
<dbReference type="RefSeq" id="WP_126449239.1">
    <property type="nucleotide sequence ID" value="NZ_AP018553.1"/>
</dbReference>
<dbReference type="NCBIfam" id="NF004437">
    <property type="entry name" value="PRK05773.1"/>
    <property type="match status" value="1"/>
</dbReference>
<dbReference type="EMBL" id="AP018553">
    <property type="protein sequence ID" value="BBD71937.1"/>
    <property type="molecule type" value="Genomic_DNA"/>
</dbReference>
<evidence type="ECO:0000256" key="2">
    <source>
        <dbReference type="ARBA" id="ARBA00022619"/>
    </source>
</evidence>
<dbReference type="KEGG" id="sacd:HS1genome_0326"/>
<evidence type="ECO:0000313" key="8">
    <source>
        <dbReference type="EMBL" id="GGT91596.1"/>
    </source>
</evidence>
<reference evidence="8" key="1">
    <citation type="journal article" date="2014" name="Int. J. Syst. Evol. Microbiol.">
        <title>Complete genome sequence of Corynebacterium casei LMG S-19264T (=DSM 44701T), isolated from a smear-ripened cheese.</title>
        <authorList>
            <consortium name="US DOE Joint Genome Institute (JGI-PGF)"/>
            <person name="Walter F."/>
            <person name="Albersmeier A."/>
            <person name="Kalinowski J."/>
            <person name="Ruckert C."/>
        </authorList>
    </citation>
    <scope>NUCLEOTIDE SEQUENCE</scope>
    <source>
        <strain evidence="8">JCM 31740</strain>
    </source>
</reference>
<name>A0A348B185_9CREN</name>
<dbReference type="PANTHER" id="PTHR21327:SF46">
    <property type="entry name" value="3,4-DIHYDROXY-2-BUTANONE 4-PHOSPHATE SYNTHASE"/>
    <property type="match status" value="1"/>
</dbReference>
<dbReference type="SUPFAM" id="SSF55821">
    <property type="entry name" value="YrdC/RibB"/>
    <property type="match status" value="1"/>
</dbReference>
<dbReference type="EMBL" id="BMQS01000005">
    <property type="protein sequence ID" value="GGT91596.1"/>
    <property type="molecule type" value="Genomic_DNA"/>
</dbReference>